<protein>
    <submittedName>
        <fullName evidence="2">Uncharacterized protein</fullName>
    </submittedName>
</protein>
<gene>
    <name evidence="2" type="ORF">MRATA1EN1_LOCUS19664</name>
</gene>
<proteinExistence type="predicted"/>
<feature type="region of interest" description="Disordered" evidence="1">
    <location>
        <begin position="63"/>
        <end position="82"/>
    </location>
</feature>
<sequence>MTPLTRDPRSCFENPRPPPLLDRARSAKSSWGRGSWNASLGALGTAGSSSGMRALALGPRQSTCGVARRGGQAGARSSGRHAQFRTRLSALRWLWNARPPGTAPERQGPGSGPSPPRRRRHWKQETEAWFPRVQLVTRTACDLSSHFC</sequence>
<feature type="compositionally biased region" description="Low complexity" evidence="1">
    <location>
        <begin position="67"/>
        <end position="77"/>
    </location>
</feature>
<evidence type="ECO:0000313" key="2">
    <source>
        <dbReference type="EMBL" id="CAI9170702.1"/>
    </source>
</evidence>
<name>A0ABN8Z9X2_RANTA</name>
<feature type="compositionally biased region" description="Basic and acidic residues" evidence="1">
    <location>
        <begin position="1"/>
        <end position="10"/>
    </location>
</feature>
<keyword evidence="3" id="KW-1185">Reference proteome</keyword>
<accession>A0ABN8Z9X2</accession>
<feature type="region of interest" description="Disordered" evidence="1">
    <location>
        <begin position="1"/>
        <end position="53"/>
    </location>
</feature>
<feature type="region of interest" description="Disordered" evidence="1">
    <location>
        <begin position="96"/>
        <end position="125"/>
    </location>
</feature>
<evidence type="ECO:0000256" key="1">
    <source>
        <dbReference type="SAM" id="MobiDB-lite"/>
    </source>
</evidence>
<organism evidence="2 3">
    <name type="scientific">Rangifer tarandus platyrhynchus</name>
    <name type="common">Svalbard reindeer</name>
    <dbReference type="NCBI Taxonomy" id="3082113"/>
    <lineage>
        <taxon>Eukaryota</taxon>
        <taxon>Metazoa</taxon>
        <taxon>Chordata</taxon>
        <taxon>Craniata</taxon>
        <taxon>Vertebrata</taxon>
        <taxon>Euteleostomi</taxon>
        <taxon>Mammalia</taxon>
        <taxon>Eutheria</taxon>
        <taxon>Laurasiatheria</taxon>
        <taxon>Artiodactyla</taxon>
        <taxon>Ruminantia</taxon>
        <taxon>Pecora</taxon>
        <taxon>Cervidae</taxon>
        <taxon>Odocoileinae</taxon>
        <taxon>Rangifer</taxon>
    </lineage>
</organism>
<evidence type="ECO:0000313" key="3">
    <source>
        <dbReference type="Proteomes" id="UP001176941"/>
    </source>
</evidence>
<feature type="compositionally biased region" description="Low complexity" evidence="1">
    <location>
        <begin position="38"/>
        <end position="51"/>
    </location>
</feature>
<reference evidence="2" key="1">
    <citation type="submission" date="2023-04" db="EMBL/GenBank/DDBJ databases">
        <authorList>
            <consortium name="ELIXIR-Norway"/>
        </authorList>
    </citation>
    <scope>NUCLEOTIDE SEQUENCE [LARGE SCALE GENOMIC DNA]</scope>
</reference>
<dbReference type="Proteomes" id="UP001176941">
    <property type="component" value="Chromosome 3"/>
</dbReference>
<dbReference type="EMBL" id="OX459939">
    <property type="protein sequence ID" value="CAI9170702.1"/>
    <property type="molecule type" value="Genomic_DNA"/>
</dbReference>